<proteinExistence type="inferred from homology"/>
<evidence type="ECO:0000256" key="7">
    <source>
        <dbReference type="ARBA" id="ARBA00023056"/>
    </source>
</evidence>
<keyword evidence="2 9" id="KW-0321">Glycogen metabolism</keyword>
<dbReference type="SUPFAM" id="SSF51161">
    <property type="entry name" value="Trimeric LpxA-like enzymes"/>
    <property type="match status" value="1"/>
</dbReference>
<dbReference type="GO" id="GO:0008878">
    <property type="term" value="F:glucose-1-phosphate adenylyltransferase activity"/>
    <property type="evidence" value="ECO:0007669"/>
    <property type="project" value="UniProtKB-UniRule"/>
</dbReference>
<dbReference type="NCBIfam" id="TIGR02091">
    <property type="entry name" value="glgC"/>
    <property type="match status" value="1"/>
</dbReference>
<dbReference type="UniPathway" id="UPA00164"/>
<comment type="function">
    <text evidence="9">Involved in the biosynthesis of ADP-glucose, a building block required for the elongation reactions to produce glycogen. Catalyzes the reaction between ATP and alpha-D-glucose 1-phosphate (G1P) to produce pyrophosphate and ADP-Glc.</text>
</comment>
<dbReference type="Pfam" id="PF24894">
    <property type="entry name" value="Hexapep_GlmU"/>
    <property type="match status" value="1"/>
</dbReference>
<dbReference type="EC" id="2.7.7.27" evidence="9"/>
<feature type="binding site" evidence="9">
    <location>
        <begin position="179"/>
        <end position="180"/>
    </location>
    <ligand>
        <name>alpha-D-glucose 1-phosphate</name>
        <dbReference type="ChEBI" id="CHEBI:58601"/>
    </ligand>
</feature>
<feature type="domain" description="Glucose-1-phosphate adenylyltransferase/Bifunctional protein GlmU-like C-terminal hexapeptide" evidence="11">
    <location>
        <begin position="300"/>
        <end position="404"/>
    </location>
</feature>
<evidence type="ECO:0000256" key="4">
    <source>
        <dbReference type="ARBA" id="ARBA00022695"/>
    </source>
</evidence>
<evidence type="ECO:0000256" key="9">
    <source>
        <dbReference type="HAMAP-Rule" id="MF_00624"/>
    </source>
</evidence>
<dbReference type="GO" id="GO:0005978">
    <property type="term" value="P:glycogen biosynthetic process"/>
    <property type="evidence" value="ECO:0007669"/>
    <property type="project" value="UniProtKB-UniRule"/>
</dbReference>
<dbReference type="InterPro" id="IPR005835">
    <property type="entry name" value="NTP_transferase_dom"/>
</dbReference>
<dbReference type="FunCoup" id="Q02A27">
    <property type="interactions" value="197"/>
</dbReference>
<comment type="similarity">
    <text evidence="1 9">Belongs to the bacterial/plant glucose-1-phosphate adenylyltransferase family.</text>
</comment>
<evidence type="ECO:0000256" key="6">
    <source>
        <dbReference type="ARBA" id="ARBA00022840"/>
    </source>
</evidence>
<dbReference type="PANTHER" id="PTHR43523">
    <property type="entry name" value="GLUCOSE-1-PHOSPHATE ADENYLYLTRANSFERASE-RELATED"/>
    <property type="match status" value="1"/>
</dbReference>
<keyword evidence="6 9" id="KW-0067">ATP-binding</keyword>
<name>Q02A27_SOLUE</name>
<dbReference type="NCBIfam" id="NF002023">
    <property type="entry name" value="PRK00844.1"/>
    <property type="match status" value="1"/>
</dbReference>
<dbReference type="OrthoDB" id="9801810at2"/>
<evidence type="ECO:0000256" key="5">
    <source>
        <dbReference type="ARBA" id="ARBA00022741"/>
    </source>
</evidence>
<dbReference type="KEGG" id="sus:Acid_1105"/>
<comment type="pathway">
    <text evidence="9">Glycan biosynthesis; glycogen biosynthesis.</text>
</comment>
<feature type="binding site" evidence="9">
    <location>
        <position position="197"/>
    </location>
    <ligand>
        <name>alpha-D-glucose 1-phosphate</name>
        <dbReference type="ChEBI" id="CHEBI:58601"/>
    </ligand>
</feature>
<reference evidence="12" key="1">
    <citation type="submission" date="2006-10" db="EMBL/GenBank/DDBJ databases">
        <title>Complete sequence of Solibacter usitatus Ellin6076.</title>
        <authorList>
            <consortium name="US DOE Joint Genome Institute"/>
            <person name="Copeland A."/>
            <person name="Lucas S."/>
            <person name="Lapidus A."/>
            <person name="Barry K."/>
            <person name="Detter J.C."/>
            <person name="Glavina del Rio T."/>
            <person name="Hammon N."/>
            <person name="Israni S."/>
            <person name="Dalin E."/>
            <person name="Tice H."/>
            <person name="Pitluck S."/>
            <person name="Thompson L.S."/>
            <person name="Brettin T."/>
            <person name="Bruce D."/>
            <person name="Han C."/>
            <person name="Tapia R."/>
            <person name="Gilna P."/>
            <person name="Schmutz J."/>
            <person name="Larimer F."/>
            <person name="Land M."/>
            <person name="Hauser L."/>
            <person name="Kyrpides N."/>
            <person name="Mikhailova N."/>
            <person name="Janssen P.H."/>
            <person name="Kuske C.R."/>
            <person name="Richardson P."/>
        </authorList>
    </citation>
    <scope>NUCLEOTIDE SEQUENCE</scope>
    <source>
        <strain evidence="12">Ellin6076</strain>
    </source>
</reference>
<evidence type="ECO:0000256" key="8">
    <source>
        <dbReference type="ARBA" id="ARBA00023277"/>
    </source>
</evidence>
<dbReference type="EMBL" id="CP000473">
    <property type="protein sequence ID" value="ABJ82099.1"/>
    <property type="molecule type" value="Genomic_DNA"/>
</dbReference>
<dbReference type="eggNOG" id="COG0448">
    <property type="taxonomic scope" value="Bacteria"/>
</dbReference>
<keyword evidence="3 9" id="KW-0808">Transferase</keyword>
<dbReference type="Pfam" id="PF00483">
    <property type="entry name" value="NTP_transferase"/>
    <property type="match status" value="1"/>
</dbReference>
<dbReference type="PROSITE" id="PS00809">
    <property type="entry name" value="ADP_GLC_PYROPHOSPH_2"/>
    <property type="match status" value="1"/>
</dbReference>
<evidence type="ECO:0000259" key="10">
    <source>
        <dbReference type="Pfam" id="PF00483"/>
    </source>
</evidence>
<keyword evidence="7 9" id="KW-0320">Glycogen biosynthesis</keyword>
<keyword evidence="5 9" id="KW-0547">Nucleotide-binding</keyword>
<comment type="catalytic activity">
    <reaction evidence="9">
        <text>alpha-D-glucose 1-phosphate + ATP + H(+) = ADP-alpha-D-glucose + diphosphate</text>
        <dbReference type="Rhea" id="RHEA:12120"/>
        <dbReference type="ChEBI" id="CHEBI:15378"/>
        <dbReference type="ChEBI" id="CHEBI:30616"/>
        <dbReference type="ChEBI" id="CHEBI:33019"/>
        <dbReference type="ChEBI" id="CHEBI:57498"/>
        <dbReference type="ChEBI" id="CHEBI:58601"/>
        <dbReference type="EC" id="2.7.7.27"/>
    </reaction>
</comment>
<evidence type="ECO:0000259" key="11">
    <source>
        <dbReference type="Pfam" id="PF24894"/>
    </source>
</evidence>
<sequence>MRIRVLGIVLAGGKGTRLSPLTRERAKPAVPFGGKYRIIDFVLSNFINSGIYSIYVLTQFRSQSLLQHLAEGWQFGSLLKNQFVIPVPAQMRSEDETWYQGTADAIYQNINLVEQADPHVVAIFGGDHIYRMNIASMIEYHVAKAAEVTIAAIPMPKKHADEFGVIEAADDDRILGFHEKNPDAPTMPGDPDQVYASMGNYIFSTRTLLSLLEEDSKLPHSHHDFGKDILPRLAGKGRMYAYNFETNRIPGEPADASPYWRDVGTIEAYYEANMDLRYVSPALNLYNREWPLRSTSYSDPPAKFTFDDANRRGQAIDSIVSGGCILSGGVVRNSVLGRGVRVHAGAMVEDSVILDNCDIGRRAKIRRAILDKNVRVAEDAMIGYDLEVDRAKGYHVTETGIVVVGGERSQVDITGLVV</sequence>
<dbReference type="InterPro" id="IPR023049">
    <property type="entry name" value="GlgC_bac"/>
</dbReference>
<dbReference type="CDD" id="cd04651">
    <property type="entry name" value="LbH_G1P_AT_C"/>
    <property type="match status" value="1"/>
</dbReference>
<dbReference type="SUPFAM" id="SSF53448">
    <property type="entry name" value="Nucleotide-diphospho-sugar transferases"/>
    <property type="match status" value="1"/>
</dbReference>
<dbReference type="InterPro" id="IPR029044">
    <property type="entry name" value="Nucleotide-diphossugar_trans"/>
</dbReference>
<dbReference type="Gene3D" id="2.160.10.10">
    <property type="entry name" value="Hexapeptide repeat proteins"/>
    <property type="match status" value="1"/>
</dbReference>
<accession>Q02A27</accession>
<dbReference type="Gene3D" id="3.90.550.10">
    <property type="entry name" value="Spore Coat Polysaccharide Biosynthesis Protein SpsA, Chain A"/>
    <property type="match status" value="1"/>
</dbReference>
<feature type="site" description="Could play a key role in the communication between the regulatory and the substrate sites" evidence="9">
    <location>
        <position position="98"/>
    </location>
</feature>
<dbReference type="HAMAP" id="MF_00624">
    <property type="entry name" value="GlgC"/>
    <property type="match status" value="1"/>
</dbReference>
<feature type="domain" description="Nucleotidyl transferase" evidence="10">
    <location>
        <begin position="7"/>
        <end position="276"/>
    </location>
</feature>
<evidence type="ECO:0000256" key="2">
    <source>
        <dbReference type="ARBA" id="ARBA00022600"/>
    </source>
</evidence>
<dbReference type="InParanoid" id="Q02A27"/>
<dbReference type="InterPro" id="IPR056818">
    <property type="entry name" value="GlmU/GlgC-like_hexapep"/>
</dbReference>
<protein>
    <recommendedName>
        <fullName evidence="9">Glucose-1-phosphate adenylyltransferase</fullName>
        <ecNumber evidence="9">2.7.7.27</ecNumber>
    </recommendedName>
    <alternativeName>
        <fullName evidence="9">ADP-glucose pyrophosphorylase</fullName>
        <shortName evidence="9">ADPGlc PPase</shortName>
    </alternativeName>
    <alternativeName>
        <fullName evidence="9">ADP-glucose synthase</fullName>
    </alternativeName>
</protein>
<evidence type="ECO:0000256" key="1">
    <source>
        <dbReference type="ARBA" id="ARBA00010443"/>
    </source>
</evidence>
<evidence type="ECO:0000313" key="12">
    <source>
        <dbReference type="EMBL" id="ABJ82099.1"/>
    </source>
</evidence>
<organism evidence="12">
    <name type="scientific">Solibacter usitatus (strain Ellin6076)</name>
    <dbReference type="NCBI Taxonomy" id="234267"/>
    <lineage>
        <taxon>Bacteria</taxon>
        <taxon>Pseudomonadati</taxon>
        <taxon>Acidobacteriota</taxon>
        <taxon>Terriglobia</taxon>
        <taxon>Bryobacterales</taxon>
        <taxon>Solibacteraceae</taxon>
        <taxon>Candidatus Solibacter</taxon>
    </lineage>
</organism>
<dbReference type="PROSITE" id="PS00808">
    <property type="entry name" value="ADP_GLC_PYROPHOSPH_1"/>
    <property type="match status" value="1"/>
</dbReference>
<feature type="binding site" evidence="9">
    <location>
        <position position="164"/>
    </location>
    <ligand>
        <name>alpha-D-glucose 1-phosphate</name>
        <dbReference type="ChEBI" id="CHEBI:58601"/>
    </ligand>
</feature>
<dbReference type="NCBIfam" id="NF001947">
    <property type="entry name" value="PRK00725.1"/>
    <property type="match status" value="1"/>
</dbReference>
<gene>
    <name evidence="9" type="primary">glgC</name>
    <name evidence="12" type="ordered locus">Acid_1105</name>
</gene>
<dbReference type="GO" id="GO:0005524">
    <property type="term" value="F:ATP binding"/>
    <property type="evidence" value="ECO:0007669"/>
    <property type="project" value="UniProtKB-KW"/>
</dbReference>
<dbReference type="CDD" id="cd02508">
    <property type="entry name" value="ADP_Glucose_PP"/>
    <property type="match status" value="1"/>
</dbReference>
<dbReference type="AlphaFoldDB" id="Q02A27"/>
<keyword evidence="8 9" id="KW-0119">Carbohydrate metabolism</keyword>
<dbReference type="InterPro" id="IPR011831">
    <property type="entry name" value="ADP-Glc_PPase"/>
</dbReference>
<dbReference type="PROSITE" id="PS00810">
    <property type="entry name" value="ADP_GLC_PYROPHOSPH_3"/>
    <property type="match status" value="1"/>
</dbReference>
<dbReference type="PANTHER" id="PTHR43523:SF2">
    <property type="entry name" value="GLUCOSE-1-PHOSPHATE ADENYLYLTRANSFERASE"/>
    <property type="match status" value="1"/>
</dbReference>
<dbReference type="InterPro" id="IPR005836">
    <property type="entry name" value="ADP_Glu_pyroP_CS"/>
</dbReference>
<feature type="site" description="Could play a key role in the communication between the regulatory and the substrate sites" evidence="9">
    <location>
        <position position="59"/>
    </location>
</feature>
<feature type="binding site" evidence="9">
    <location>
        <position position="99"/>
    </location>
    <ligand>
        <name>alpha-D-glucose 1-phosphate</name>
        <dbReference type="ChEBI" id="CHEBI:58601"/>
    </ligand>
</feature>
<dbReference type="STRING" id="234267.Acid_1105"/>
<dbReference type="InterPro" id="IPR011004">
    <property type="entry name" value="Trimer_LpxA-like_sf"/>
</dbReference>
<evidence type="ECO:0000256" key="3">
    <source>
        <dbReference type="ARBA" id="ARBA00022679"/>
    </source>
</evidence>
<keyword evidence="4 9" id="KW-0548">Nucleotidyltransferase</keyword>
<comment type="subunit">
    <text evidence="9">Homotetramer.</text>
</comment>
<dbReference type="HOGENOM" id="CLU_029499_14_1_0"/>